<evidence type="ECO:0000313" key="4">
    <source>
        <dbReference type="Proteomes" id="UP001500305"/>
    </source>
</evidence>
<keyword evidence="2" id="KW-0472">Membrane</keyword>
<comment type="caution">
    <text evidence="3">The sequence shown here is derived from an EMBL/GenBank/DDBJ whole genome shotgun (WGS) entry which is preliminary data.</text>
</comment>
<keyword evidence="4" id="KW-1185">Reference proteome</keyword>
<gene>
    <name evidence="3" type="ORF">GCM10010430_42660</name>
</gene>
<reference evidence="4" key="1">
    <citation type="journal article" date="2019" name="Int. J. Syst. Evol. Microbiol.">
        <title>The Global Catalogue of Microorganisms (GCM) 10K type strain sequencing project: providing services to taxonomists for standard genome sequencing and annotation.</title>
        <authorList>
            <consortium name="The Broad Institute Genomics Platform"/>
            <consortium name="The Broad Institute Genome Sequencing Center for Infectious Disease"/>
            <person name="Wu L."/>
            <person name="Ma J."/>
        </authorList>
    </citation>
    <scope>NUCLEOTIDE SEQUENCE [LARGE SCALE GENOMIC DNA]</scope>
    <source>
        <strain evidence="4">JCM 7356</strain>
    </source>
</reference>
<sequence>MLSQRPCGVRQSTLPLAAGPGLGTGDVMRTRPAAVLLALALAAGGATLAGPPASAAPLAIQAPTASRATESLPTEGQQRSDGVGPVGARARARSLASVPLARGKSKIRRKRGFVGRLVGTAFGLVALFVVLFVVIVLVVVARRGSRRRENG</sequence>
<proteinExistence type="predicted"/>
<evidence type="ECO:0000256" key="2">
    <source>
        <dbReference type="SAM" id="Phobius"/>
    </source>
</evidence>
<feature type="region of interest" description="Disordered" evidence="1">
    <location>
        <begin position="64"/>
        <end position="86"/>
    </location>
</feature>
<organism evidence="3 4">
    <name type="scientific">Kitasatospora cystarginea</name>
    <dbReference type="NCBI Taxonomy" id="58350"/>
    <lineage>
        <taxon>Bacteria</taxon>
        <taxon>Bacillati</taxon>
        <taxon>Actinomycetota</taxon>
        <taxon>Actinomycetes</taxon>
        <taxon>Kitasatosporales</taxon>
        <taxon>Streptomycetaceae</taxon>
        <taxon>Kitasatospora</taxon>
    </lineage>
</organism>
<feature type="transmembrane region" description="Helical" evidence="2">
    <location>
        <begin position="117"/>
        <end position="141"/>
    </location>
</feature>
<evidence type="ECO:0000313" key="3">
    <source>
        <dbReference type="EMBL" id="GAA2254378.1"/>
    </source>
</evidence>
<accession>A0ABP5R8T8</accession>
<evidence type="ECO:0000256" key="1">
    <source>
        <dbReference type="SAM" id="MobiDB-lite"/>
    </source>
</evidence>
<protein>
    <submittedName>
        <fullName evidence="3">Uncharacterized protein</fullName>
    </submittedName>
</protein>
<dbReference type="EMBL" id="BAAATR010000019">
    <property type="protein sequence ID" value="GAA2254378.1"/>
    <property type="molecule type" value="Genomic_DNA"/>
</dbReference>
<name>A0ABP5R8T8_9ACTN</name>
<keyword evidence="2" id="KW-1133">Transmembrane helix</keyword>
<feature type="compositionally biased region" description="Polar residues" evidence="1">
    <location>
        <begin position="64"/>
        <end position="80"/>
    </location>
</feature>
<keyword evidence="2" id="KW-0812">Transmembrane</keyword>
<dbReference type="Proteomes" id="UP001500305">
    <property type="component" value="Unassembled WGS sequence"/>
</dbReference>